<organism evidence="3 4">
    <name type="scientific">Prymnesium parvum</name>
    <name type="common">Toxic golden alga</name>
    <dbReference type="NCBI Taxonomy" id="97485"/>
    <lineage>
        <taxon>Eukaryota</taxon>
        <taxon>Haptista</taxon>
        <taxon>Haptophyta</taxon>
        <taxon>Prymnesiophyceae</taxon>
        <taxon>Prymnesiales</taxon>
        <taxon>Prymnesiaceae</taxon>
        <taxon>Prymnesium</taxon>
    </lineage>
</organism>
<proteinExistence type="predicted"/>
<reference evidence="3 4" key="1">
    <citation type="journal article" date="2024" name="Science">
        <title>Giant polyketide synthase enzymes in the biosynthesis of giant marine polyether toxins.</title>
        <authorList>
            <person name="Fallon T.R."/>
            <person name="Shende V.V."/>
            <person name="Wierzbicki I.H."/>
            <person name="Pendleton A.L."/>
            <person name="Watervoot N.F."/>
            <person name="Auber R.P."/>
            <person name="Gonzalez D.J."/>
            <person name="Wisecaver J.H."/>
            <person name="Moore B.S."/>
        </authorList>
    </citation>
    <scope>NUCLEOTIDE SEQUENCE [LARGE SCALE GENOMIC DNA]</scope>
    <source>
        <strain evidence="3 4">12B1</strain>
    </source>
</reference>
<evidence type="ECO:0000256" key="2">
    <source>
        <dbReference type="SAM" id="MobiDB-lite"/>
    </source>
</evidence>
<keyword evidence="1" id="KW-0175">Coiled coil</keyword>
<gene>
    <name evidence="3" type="ORF">AB1Y20_003583</name>
</gene>
<dbReference type="AlphaFoldDB" id="A0AB34J550"/>
<sequence length="193" mass="21357">MEASAMRQFASLAPTPRGRSGAPADRRLVEAHALATLLAAPPTPADASLHPPRLMESRELPLAAHDELMLRCEWLEELVGAAPPPPAMSDDEVRETRAQHEKWLSFAEARLKRDAAEHAETFVRLEAEARAFREEMEQLKACATVEAVEALRRQHEAASPHVELREIAEQRILPAKLLASPAQPPPNRVTLNL</sequence>
<evidence type="ECO:0000313" key="3">
    <source>
        <dbReference type="EMBL" id="KAL1514484.1"/>
    </source>
</evidence>
<protein>
    <submittedName>
        <fullName evidence="3">Uncharacterized protein</fullName>
    </submittedName>
</protein>
<feature type="region of interest" description="Disordered" evidence="2">
    <location>
        <begin position="1"/>
        <end position="23"/>
    </location>
</feature>
<comment type="caution">
    <text evidence="3">The sequence shown here is derived from an EMBL/GenBank/DDBJ whole genome shotgun (WGS) entry which is preliminary data.</text>
</comment>
<dbReference type="Proteomes" id="UP001515480">
    <property type="component" value="Unassembled WGS sequence"/>
</dbReference>
<keyword evidence="4" id="KW-1185">Reference proteome</keyword>
<accession>A0AB34J550</accession>
<evidence type="ECO:0000313" key="4">
    <source>
        <dbReference type="Proteomes" id="UP001515480"/>
    </source>
</evidence>
<dbReference type="EMBL" id="JBGBPQ010000012">
    <property type="protein sequence ID" value="KAL1514484.1"/>
    <property type="molecule type" value="Genomic_DNA"/>
</dbReference>
<name>A0AB34J550_PRYPA</name>
<feature type="coiled-coil region" evidence="1">
    <location>
        <begin position="108"/>
        <end position="142"/>
    </location>
</feature>
<evidence type="ECO:0000256" key="1">
    <source>
        <dbReference type="SAM" id="Coils"/>
    </source>
</evidence>